<name>A0AAU8DKF5_9ACTN</name>
<reference evidence="1" key="1">
    <citation type="submission" date="2024-05" db="EMBL/GenBank/DDBJ databases">
        <authorList>
            <person name="Cai S.Y."/>
            <person name="Jin L.M."/>
            <person name="Li H.R."/>
        </authorList>
    </citation>
    <scope>NUCLEOTIDE SEQUENCE</scope>
    <source>
        <strain evidence="1">A5-74</strain>
    </source>
</reference>
<sequence length="268" mass="28271">MSSTAASALCLWGVSAAPTDEILSAWRWHGPRAGVRWMGGEHAPDADPSVAALPGSGAASGSTAVLLPLLRDQRPELVLPRAGDLRGLPVDQPFLREAALSAGAAVVLPDRGVTIVAVDEQWRVWPGAATQPPLDAPAVRDELDEAVDRAALMFARHELGIDALDARRSVLDHQDRLTFALPPGTPSRAAALLERAVTLEAILAVAGRDRSAAVTAVEGARVDAALAPLAAVARDARKVAVQLAVREFSRVGEHRHADERRPARDRTG</sequence>
<dbReference type="RefSeq" id="WP_353647478.1">
    <property type="nucleotide sequence ID" value="NZ_CP159218.1"/>
</dbReference>
<protein>
    <submittedName>
        <fullName evidence="1">Uncharacterized protein</fullName>
    </submittedName>
</protein>
<gene>
    <name evidence="1" type="ORF">ABLG96_11235</name>
</gene>
<proteinExistence type="predicted"/>
<dbReference type="EMBL" id="CP159218">
    <property type="protein sequence ID" value="XCG61862.1"/>
    <property type="molecule type" value="Genomic_DNA"/>
</dbReference>
<dbReference type="AlphaFoldDB" id="A0AAU8DKF5"/>
<organism evidence="1">
    <name type="scientific">Nakamurella sp. A5-74</name>
    <dbReference type="NCBI Taxonomy" id="3158264"/>
    <lineage>
        <taxon>Bacteria</taxon>
        <taxon>Bacillati</taxon>
        <taxon>Actinomycetota</taxon>
        <taxon>Actinomycetes</taxon>
        <taxon>Nakamurellales</taxon>
        <taxon>Nakamurellaceae</taxon>
        <taxon>Nakamurella</taxon>
    </lineage>
</organism>
<accession>A0AAU8DKF5</accession>
<evidence type="ECO:0000313" key="1">
    <source>
        <dbReference type="EMBL" id="XCG61862.1"/>
    </source>
</evidence>